<dbReference type="EMBL" id="CP090167">
    <property type="protein sequence ID" value="UJO17458.1"/>
    <property type="molecule type" value="Genomic_DNA"/>
</dbReference>
<dbReference type="KEGG" id="ffu:CLAFUR5_05997"/>
<evidence type="ECO:0000313" key="1">
    <source>
        <dbReference type="EMBL" id="UJO17458.1"/>
    </source>
</evidence>
<protein>
    <submittedName>
        <fullName evidence="1">Uncharacterized protein</fullName>
    </submittedName>
</protein>
<keyword evidence="2" id="KW-1185">Reference proteome</keyword>
<organism evidence="1 2">
    <name type="scientific">Passalora fulva</name>
    <name type="common">Tomato leaf mold</name>
    <name type="synonym">Cladosporium fulvum</name>
    <dbReference type="NCBI Taxonomy" id="5499"/>
    <lineage>
        <taxon>Eukaryota</taxon>
        <taxon>Fungi</taxon>
        <taxon>Dikarya</taxon>
        <taxon>Ascomycota</taxon>
        <taxon>Pezizomycotina</taxon>
        <taxon>Dothideomycetes</taxon>
        <taxon>Dothideomycetidae</taxon>
        <taxon>Mycosphaerellales</taxon>
        <taxon>Mycosphaerellaceae</taxon>
        <taxon>Fulvia</taxon>
    </lineage>
</organism>
<dbReference type="AlphaFoldDB" id="A0A9Q8P8T6"/>
<gene>
    <name evidence="1" type="ORF">CLAFUR5_05997</name>
</gene>
<accession>A0A9Q8P8T6</accession>
<reference evidence="1" key="1">
    <citation type="submission" date="2021-12" db="EMBL/GenBank/DDBJ databases">
        <authorList>
            <person name="Zaccaron A."/>
            <person name="Stergiopoulos I."/>
        </authorList>
    </citation>
    <scope>NUCLEOTIDE SEQUENCE</scope>
    <source>
        <strain evidence="1">Race5_Kim</strain>
    </source>
</reference>
<sequence>MSSNIKGRAKPRGNDVEFYSYATLRQDRRHMLWFNRYYSKVTSKGNIVGWYLDPEAHDPYWQNRRTKYVRNPKRKTHHISEKVKEKYEKLRLGVISTDLFLTAGELKSLNAMFEEKQPEAAPEAQKPRLNSKEQLDLQNILNNIKNPGVYRRHQRKKTKFWRLDH</sequence>
<dbReference type="Proteomes" id="UP000756132">
    <property type="component" value="Chromosome 5"/>
</dbReference>
<dbReference type="GeneID" id="71985875"/>
<name>A0A9Q8P8T6_PASFU</name>
<dbReference type="RefSeq" id="XP_047761824.1">
    <property type="nucleotide sequence ID" value="XM_047905145.1"/>
</dbReference>
<evidence type="ECO:0000313" key="2">
    <source>
        <dbReference type="Proteomes" id="UP000756132"/>
    </source>
</evidence>
<proteinExistence type="predicted"/>
<reference evidence="1" key="2">
    <citation type="journal article" date="2022" name="Microb. Genom.">
        <title>A chromosome-scale genome assembly of the tomato pathogen Cladosporium fulvum reveals a compartmentalized genome architecture and the presence of a dispensable chromosome.</title>
        <authorList>
            <person name="Zaccaron A.Z."/>
            <person name="Chen L.H."/>
            <person name="Samaras A."/>
            <person name="Stergiopoulos I."/>
        </authorList>
    </citation>
    <scope>NUCLEOTIDE SEQUENCE</scope>
    <source>
        <strain evidence="1">Race5_Kim</strain>
    </source>
</reference>